<organism evidence="3 4">
    <name type="scientific">Achromobacter pestifer</name>
    <dbReference type="NCBI Taxonomy" id="1353889"/>
    <lineage>
        <taxon>Bacteria</taxon>
        <taxon>Pseudomonadati</taxon>
        <taxon>Pseudomonadota</taxon>
        <taxon>Betaproteobacteria</taxon>
        <taxon>Burkholderiales</taxon>
        <taxon>Alcaligenaceae</taxon>
        <taxon>Achromobacter</taxon>
    </lineage>
</organism>
<gene>
    <name evidence="3" type="ORF">FOC84_31520</name>
</gene>
<keyword evidence="4" id="KW-1185">Reference proteome</keyword>
<dbReference type="PIRSF" id="PIRSF017082">
    <property type="entry name" value="YflP"/>
    <property type="match status" value="1"/>
</dbReference>
<evidence type="ECO:0000256" key="1">
    <source>
        <dbReference type="ARBA" id="ARBA00006987"/>
    </source>
</evidence>
<evidence type="ECO:0000256" key="2">
    <source>
        <dbReference type="SAM" id="SignalP"/>
    </source>
</evidence>
<dbReference type="SUPFAM" id="SSF53850">
    <property type="entry name" value="Periplasmic binding protein-like II"/>
    <property type="match status" value="1"/>
</dbReference>
<dbReference type="RefSeq" id="WP_173149288.1">
    <property type="nucleotide sequence ID" value="NZ_CP053985.1"/>
</dbReference>
<dbReference type="Pfam" id="PF03401">
    <property type="entry name" value="TctC"/>
    <property type="match status" value="1"/>
</dbReference>
<dbReference type="PANTHER" id="PTHR42928">
    <property type="entry name" value="TRICARBOXYLATE-BINDING PROTEIN"/>
    <property type="match status" value="1"/>
</dbReference>
<dbReference type="InterPro" id="IPR042100">
    <property type="entry name" value="Bug_dom1"/>
</dbReference>
<feature type="chain" id="PRO_5029009787" evidence="2">
    <location>
        <begin position="25"/>
        <end position="325"/>
    </location>
</feature>
<dbReference type="AlphaFoldDB" id="A0A7D4I3T8"/>
<name>A0A7D4I3T8_9BURK</name>
<evidence type="ECO:0000313" key="4">
    <source>
        <dbReference type="Proteomes" id="UP000500970"/>
    </source>
</evidence>
<dbReference type="CDD" id="cd13578">
    <property type="entry name" value="PBP2_Bug27"/>
    <property type="match status" value="1"/>
</dbReference>
<dbReference type="Gene3D" id="3.40.190.150">
    <property type="entry name" value="Bordetella uptake gene, domain 1"/>
    <property type="match status" value="1"/>
</dbReference>
<proteinExistence type="inferred from homology"/>
<evidence type="ECO:0000313" key="3">
    <source>
        <dbReference type="EMBL" id="QKH39220.1"/>
    </source>
</evidence>
<dbReference type="InterPro" id="IPR005064">
    <property type="entry name" value="BUG"/>
</dbReference>
<dbReference type="EMBL" id="CP053985">
    <property type="protein sequence ID" value="QKH39220.1"/>
    <property type="molecule type" value="Genomic_DNA"/>
</dbReference>
<accession>A0A7D4I3T8</accession>
<feature type="signal peptide" evidence="2">
    <location>
        <begin position="1"/>
        <end position="24"/>
    </location>
</feature>
<keyword evidence="2" id="KW-0732">Signal</keyword>
<comment type="similarity">
    <text evidence="1">Belongs to the UPF0065 (bug) family.</text>
</comment>
<dbReference type="KEGG" id="apes:FOC84_31520"/>
<dbReference type="PANTHER" id="PTHR42928:SF5">
    <property type="entry name" value="BLR1237 PROTEIN"/>
    <property type="match status" value="1"/>
</dbReference>
<reference evidence="3 4" key="1">
    <citation type="submission" date="2020-05" db="EMBL/GenBank/DDBJ databases">
        <title>FDA dAtabase for Regulatory Grade micrObial Sequences (FDA-ARGOS): Supporting development and validation of Infectious Disease Dx tests.</title>
        <authorList>
            <person name="Sproer C."/>
            <person name="Gronow S."/>
            <person name="Severitt S."/>
            <person name="Schroder I."/>
            <person name="Tallon L."/>
            <person name="Sadzewicz L."/>
            <person name="Zhao X."/>
            <person name="Vavikolanu K."/>
            <person name="Mehta A."/>
            <person name="Aluvathingal J."/>
            <person name="Nadendla S."/>
            <person name="Myers T."/>
            <person name="Yan Y."/>
            <person name="Sichtig H."/>
        </authorList>
    </citation>
    <scope>NUCLEOTIDE SEQUENCE [LARGE SCALE GENOMIC DNA]</scope>
    <source>
        <strain evidence="3 4">FDAARGOS_790</strain>
    </source>
</reference>
<sequence length="325" mass="34034">MWKALLRSFGLACSFAAVLPSAHAEAVYPAKPIRLVVAFSPGGSADILARLLAERMAENLGKPVIVENKAGASGNIGGDFVARSAPDGYTLLLASAGPTVINPSLYSNMPYEPATDLAPVSLLIKDYNLMVINASIPARNLKEFIAYAKSHPGKLSFGSPGTGTPAHLAGELLNQRAGTELLHVPYKGTGPAITDLLAGHITMMIDNMPPLLPYVQSGKLRALAVASQARAESMPDVPTAKEAGLDGYVVTAWKGLMVPAGTPGPVIERLHVAVTQALASPEMKKRLVELGAEPVGGSPAQFAEQIRNDTAWWAALIKSTGTTLD</sequence>
<dbReference type="Proteomes" id="UP000500970">
    <property type="component" value="Chromosome"/>
</dbReference>
<dbReference type="Gene3D" id="3.40.190.10">
    <property type="entry name" value="Periplasmic binding protein-like II"/>
    <property type="match status" value="1"/>
</dbReference>
<protein>
    <submittedName>
        <fullName evidence="3">Tripartite tricarboxylate transporter substrate binding protein</fullName>
    </submittedName>
</protein>